<protein>
    <submittedName>
        <fullName evidence="1">Ulp1 protease family, C-terminal catalytic domain-containing protein</fullName>
    </submittedName>
</protein>
<dbReference type="AlphaFoldDB" id="A0A2U1MYA3"/>
<evidence type="ECO:0000313" key="2">
    <source>
        <dbReference type="Proteomes" id="UP000245207"/>
    </source>
</evidence>
<reference evidence="1 2" key="1">
    <citation type="journal article" date="2018" name="Mol. Plant">
        <title>The genome of Artemisia annua provides insight into the evolution of Asteraceae family and artemisinin biosynthesis.</title>
        <authorList>
            <person name="Shen Q."/>
            <person name="Zhang L."/>
            <person name="Liao Z."/>
            <person name="Wang S."/>
            <person name="Yan T."/>
            <person name="Shi P."/>
            <person name="Liu M."/>
            <person name="Fu X."/>
            <person name="Pan Q."/>
            <person name="Wang Y."/>
            <person name="Lv Z."/>
            <person name="Lu X."/>
            <person name="Zhang F."/>
            <person name="Jiang W."/>
            <person name="Ma Y."/>
            <person name="Chen M."/>
            <person name="Hao X."/>
            <person name="Li L."/>
            <person name="Tang Y."/>
            <person name="Lv G."/>
            <person name="Zhou Y."/>
            <person name="Sun X."/>
            <person name="Brodelius P.E."/>
            <person name="Rose J.K.C."/>
            <person name="Tang K."/>
        </authorList>
    </citation>
    <scope>NUCLEOTIDE SEQUENCE [LARGE SCALE GENOMIC DNA]</scope>
    <source>
        <strain evidence="2">cv. Huhao1</strain>
        <tissue evidence="1">Leaf</tissue>
    </source>
</reference>
<name>A0A2U1MYA3_ARTAN</name>
<dbReference type="GO" id="GO:0008233">
    <property type="term" value="F:peptidase activity"/>
    <property type="evidence" value="ECO:0007669"/>
    <property type="project" value="UniProtKB-KW"/>
</dbReference>
<proteinExistence type="predicted"/>
<dbReference type="Proteomes" id="UP000245207">
    <property type="component" value="Unassembled WGS sequence"/>
</dbReference>
<gene>
    <name evidence="1" type="ORF">CTI12_AA329160</name>
</gene>
<sequence>MKKMALVSSYKVYRELLDLCLGMRIPLPTRIGVKCKKGLMLPLLALAFEQNAKAKRFYTLKPNAPTRFPVLLGVLRDRDDVEMSKNMIEAKMKSEKKQIEAFHKSMESEFKKDETAMAMQHIKWAFFPIIAHHHYYLVVFNLFKGTSVIIDNSISGATYDSKYKHVCDLLKNLFSKHLERYKLPKASDVRDKKTTIMKLKWGTKNNEVDCGVFGDDAYGKLQWRNSHKMEPWIPN</sequence>
<organism evidence="1 2">
    <name type="scientific">Artemisia annua</name>
    <name type="common">Sweet wormwood</name>
    <dbReference type="NCBI Taxonomy" id="35608"/>
    <lineage>
        <taxon>Eukaryota</taxon>
        <taxon>Viridiplantae</taxon>
        <taxon>Streptophyta</taxon>
        <taxon>Embryophyta</taxon>
        <taxon>Tracheophyta</taxon>
        <taxon>Spermatophyta</taxon>
        <taxon>Magnoliopsida</taxon>
        <taxon>eudicotyledons</taxon>
        <taxon>Gunneridae</taxon>
        <taxon>Pentapetalae</taxon>
        <taxon>asterids</taxon>
        <taxon>campanulids</taxon>
        <taxon>Asterales</taxon>
        <taxon>Asteraceae</taxon>
        <taxon>Asteroideae</taxon>
        <taxon>Anthemideae</taxon>
        <taxon>Artemisiinae</taxon>
        <taxon>Artemisia</taxon>
    </lineage>
</organism>
<comment type="caution">
    <text evidence="1">The sequence shown here is derived from an EMBL/GenBank/DDBJ whole genome shotgun (WGS) entry which is preliminary data.</text>
</comment>
<evidence type="ECO:0000313" key="1">
    <source>
        <dbReference type="EMBL" id="PWA66241.1"/>
    </source>
</evidence>
<accession>A0A2U1MYA3</accession>
<dbReference type="InterPro" id="IPR038765">
    <property type="entry name" value="Papain-like_cys_pep_sf"/>
</dbReference>
<keyword evidence="1" id="KW-0378">Hydrolase</keyword>
<keyword evidence="1" id="KW-0645">Protease</keyword>
<dbReference type="GO" id="GO:0006508">
    <property type="term" value="P:proteolysis"/>
    <property type="evidence" value="ECO:0007669"/>
    <property type="project" value="UniProtKB-KW"/>
</dbReference>
<dbReference type="SUPFAM" id="SSF54001">
    <property type="entry name" value="Cysteine proteinases"/>
    <property type="match status" value="1"/>
</dbReference>
<dbReference type="Gene3D" id="3.40.395.10">
    <property type="entry name" value="Adenoviral Proteinase, Chain A"/>
    <property type="match status" value="1"/>
</dbReference>
<dbReference type="EMBL" id="PKPP01004071">
    <property type="protein sequence ID" value="PWA66241.1"/>
    <property type="molecule type" value="Genomic_DNA"/>
</dbReference>
<keyword evidence="2" id="KW-1185">Reference proteome</keyword>